<dbReference type="PRINTS" id="PR01438">
    <property type="entry name" value="UNVRSLSTRESS"/>
</dbReference>
<sequence>MTANGPVVVGVDGSERSWWAAAWATGEADLRGAKRVRAVAVTEDPLHDDEAWESTGPVVDQLAVRYPNLDISLDVVHGHPADVLCHLSTDAQLVVVGSRGRSTLSATLLGSVSAQVATHAHCPVVVVKDHHDSGPVVVGLDNSPYSRSALEFAYAAASRYDSELVAVQVWADVEYAPVVPRMEDELIDLRDEALRGLAEQLAGWAESYPNVAVRNVAQRGHPVAELAAAADEARLLVVGHRGRGGFTGLLLGSVAAGVLHHARSPVAVVR</sequence>
<comment type="caution">
    <text evidence="3">The sequence shown here is derived from an EMBL/GenBank/DDBJ whole genome shotgun (WGS) entry which is preliminary data.</text>
</comment>
<organism evidence="3 4">
    <name type="scientific">Saccharopolyspora phatthalungensis</name>
    <dbReference type="NCBI Taxonomy" id="664693"/>
    <lineage>
        <taxon>Bacteria</taxon>
        <taxon>Bacillati</taxon>
        <taxon>Actinomycetota</taxon>
        <taxon>Actinomycetes</taxon>
        <taxon>Pseudonocardiales</taxon>
        <taxon>Pseudonocardiaceae</taxon>
        <taxon>Saccharopolyspora</taxon>
    </lineage>
</organism>
<dbReference type="InterPro" id="IPR006016">
    <property type="entry name" value="UspA"/>
</dbReference>
<dbReference type="Pfam" id="PF00582">
    <property type="entry name" value="Usp"/>
    <property type="match status" value="2"/>
</dbReference>
<proteinExistence type="inferred from homology"/>
<feature type="domain" description="UspA" evidence="2">
    <location>
        <begin position="6"/>
        <end position="128"/>
    </location>
</feature>
<dbReference type="Proteomes" id="UP000584374">
    <property type="component" value="Unassembled WGS sequence"/>
</dbReference>
<dbReference type="InterPro" id="IPR006015">
    <property type="entry name" value="Universal_stress_UspA"/>
</dbReference>
<dbReference type="InterPro" id="IPR014729">
    <property type="entry name" value="Rossmann-like_a/b/a_fold"/>
</dbReference>
<evidence type="ECO:0000313" key="4">
    <source>
        <dbReference type="Proteomes" id="UP000584374"/>
    </source>
</evidence>
<keyword evidence="4" id="KW-1185">Reference proteome</keyword>
<dbReference type="PANTHER" id="PTHR46268:SF6">
    <property type="entry name" value="UNIVERSAL STRESS PROTEIN UP12"/>
    <property type="match status" value="1"/>
</dbReference>
<dbReference type="RefSeq" id="WP_184728422.1">
    <property type="nucleotide sequence ID" value="NZ_JACHIW010000001.1"/>
</dbReference>
<dbReference type="PANTHER" id="PTHR46268">
    <property type="entry name" value="STRESS RESPONSE PROTEIN NHAX"/>
    <property type="match status" value="1"/>
</dbReference>
<dbReference type="Gene3D" id="3.40.50.620">
    <property type="entry name" value="HUPs"/>
    <property type="match status" value="2"/>
</dbReference>
<feature type="domain" description="UspA" evidence="2">
    <location>
        <begin position="135"/>
        <end position="270"/>
    </location>
</feature>
<evidence type="ECO:0000313" key="3">
    <source>
        <dbReference type="EMBL" id="MBB5157523.1"/>
    </source>
</evidence>
<gene>
    <name evidence="3" type="ORF">BJ970_005057</name>
</gene>
<dbReference type="SUPFAM" id="SSF52402">
    <property type="entry name" value="Adenine nucleotide alpha hydrolases-like"/>
    <property type="match status" value="2"/>
</dbReference>
<dbReference type="EMBL" id="JACHIW010000001">
    <property type="protein sequence ID" value="MBB5157523.1"/>
    <property type="molecule type" value="Genomic_DNA"/>
</dbReference>
<protein>
    <submittedName>
        <fullName evidence="3">Nucleotide-binding universal stress UspA family protein</fullName>
    </submittedName>
</protein>
<evidence type="ECO:0000256" key="1">
    <source>
        <dbReference type="ARBA" id="ARBA00008791"/>
    </source>
</evidence>
<dbReference type="AlphaFoldDB" id="A0A840QJ12"/>
<name>A0A840QJ12_9PSEU</name>
<accession>A0A840QJ12</accession>
<reference evidence="3 4" key="1">
    <citation type="submission" date="2020-08" db="EMBL/GenBank/DDBJ databases">
        <title>Sequencing the genomes of 1000 actinobacteria strains.</title>
        <authorList>
            <person name="Klenk H.-P."/>
        </authorList>
    </citation>
    <scope>NUCLEOTIDE SEQUENCE [LARGE SCALE GENOMIC DNA]</scope>
    <source>
        <strain evidence="3 4">DSM 45584</strain>
    </source>
</reference>
<comment type="similarity">
    <text evidence="1">Belongs to the universal stress protein A family.</text>
</comment>
<evidence type="ECO:0000259" key="2">
    <source>
        <dbReference type="Pfam" id="PF00582"/>
    </source>
</evidence>